<dbReference type="InterPro" id="IPR003779">
    <property type="entry name" value="CMD-like"/>
</dbReference>
<dbReference type="PANTHER" id="PTHR33570">
    <property type="entry name" value="4-CARBOXYMUCONOLACTONE DECARBOXYLASE FAMILY PROTEIN"/>
    <property type="match status" value="1"/>
</dbReference>
<comment type="caution">
    <text evidence="3">The sequence shown here is derived from an EMBL/GenBank/DDBJ whole genome shotgun (WGS) entry which is preliminary data.</text>
</comment>
<feature type="domain" description="Carboxymuconolactone decarboxylase-like" evidence="2">
    <location>
        <begin position="36"/>
        <end position="118"/>
    </location>
</feature>
<dbReference type="SUPFAM" id="SSF69118">
    <property type="entry name" value="AhpD-like"/>
    <property type="match status" value="1"/>
</dbReference>
<dbReference type="PANTHER" id="PTHR33570:SF2">
    <property type="entry name" value="CARBOXYMUCONOLACTONE DECARBOXYLASE-LIKE DOMAIN-CONTAINING PROTEIN"/>
    <property type="match status" value="1"/>
</dbReference>
<evidence type="ECO:0000256" key="1">
    <source>
        <dbReference type="NCBIfam" id="TIGR02425"/>
    </source>
</evidence>
<dbReference type="EMBL" id="JAAVJI010000002">
    <property type="protein sequence ID" value="NJP00298.1"/>
    <property type="molecule type" value="Genomic_DNA"/>
</dbReference>
<dbReference type="Pfam" id="PF02627">
    <property type="entry name" value="CMD"/>
    <property type="match status" value="1"/>
</dbReference>
<organism evidence="3 4">
    <name type="scientific">Pseudomonas quercus</name>
    <dbReference type="NCBI Taxonomy" id="2722792"/>
    <lineage>
        <taxon>Bacteria</taxon>
        <taxon>Pseudomonadati</taxon>
        <taxon>Pseudomonadota</taxon>
        <taxon>Gammaproteobacteria</taxon>
        <taxon>Pseudomonadales</taxon>
        <taxon>Pseudomonadaceae</taxon>
        <taxon>Pseudomonas</taxon>
    </lineage>
</organism>
<dbReference type="InterPro" id="IPR052512">
    <property type="entry name" value="4CMD/NDH-1_regulator"/>
</dbReference>
<dbReference type="EC" id="4.1.1.44" evidence="1"/>
<reference evidence="3 4" key="1">
    <citation type="submission" date="2020-03" db="EMBL/GenBank/DDBJ databases">
        <authorList>
            <person name="Wang L."/>
            <person name="He N."/>
            <person name="Li Y."/>
            <person name="Fang Y."/>
            <person name="Zhang F."/>
        </authorList>
    </citation>
    <scope>NUCLEOTIDE SEQUENCE [LARGE SCALE GENOMIC DNA]</scope>
    <source>
        <strain evidence="4">hsmgli-8</strain>
    </source>
</reference>
<proteinExistence type="predicted"/>
<gene>
    <name evidence="3" type="primary">pcaC</name>
    <name evidence="3" type="ORF">HBH25_05425</name>
</gene>
<keyword evidence="3" id="KW-0456">Lyase</keyword>
<dbReference type="InterPro" id="IPR012788">
    <property type="entry name" value="Decarb_PcaC"/>
</dbReference>
<evidence type="ECO:0000259" key="2">
    <source>
        <dbReference type="Pfam" id="PF02627"/>
    </source>
</evidence>
<accession>A0ABX0YAF8</accession>
<name>A0ABX0YAF8_9PSED</name>
<evidence type="ECO:0000313" key="4">
    <source>
        <dbReference type="Proteomes" id="UP000746535"/>
    </source>
</evidence>
<dbReference type="InterPro" id="IPR029032">
    <property type="entry name" value="AhpD-like"/>
</dbReference>
<dbReference type="Proteomes" id="UP000746535">
    <property type="component" value="Unassembled WGS sequence"/>
</dbReference>
<keyword evidence="4" id="KW-1185">Reference proteome</keyword>
<protein>
    <recommendedName>
        <fullName evidence="1">4-carboxymuconolactone decarboxylase</fullName>
        <ecNumber evidence="1">4.1.1.44</ecNumber>
    </recommendedName>
</protein>
<dbReference type="RefSeq" id="WP_168082695.1">
    <property type="nucleotide sequence ID" value="NZ_JAAVJI010000002.1"/>
</dbReference>
<dbReference type="GO" id="GO:0047575">
    <property type="term" value="F:4-carboxymuconolactone decarboxylase activity"/>
    <property type="evidence" value="ECO:0007669"/>
    <property type="project" value="UniProtKB-EC"/>
</dbReference>
<evidence type="ECO:0000313" key="3">
    <source>
        <dbReference type="EMBL" id="NJP00298.1"/>
    </source>
</evidence>
<dbReference type="NCBIfam" id="TIGR02425">
    <property type="entry name" value="decarb_PcaC"/>
    <property type="match status" value="1"/>
</dbReference>
<sequence length="135" mass="15372">MDEQQRYEEGMKVRRAVLGDAHVDRSLKNVNDFNGEFQEMITRHAWGDIWTRPGLPRHTRSLITIAMLIGMNRSEELKLHLRAAANNGVTREELKEVIMQSAIYCGIPAANATFHLAESVWDELGVESKEQRPAT</sequence>
<dbReference type="Gene3D" id="1.20.1290.10">
    <property type="entry name" value="AhpD-like"/>
    <property type="match status" value="1"/>
</dbReference>